<dbReference type="NCBIfam" id="NF040570">
    <property type="entry name" value="guided_TnpB"/>
    <property type="match status" value="1"/>
</dbReference>
<dbReference type="RefSeq" id="WP_143438322.1">
    <property type="nucleotide sequence ID" value="NZ_NFLS01000080.1"/>
</dbReference>
<comment type="caution">
    <text evidence="2">The sequence shown here is derived from an EMBL/GenBank/DDBJ whole genome shotgun (WGS) entry which is preliminary data.</text>
</comment>
<gene>
    <name evidence="2" type="ORF">B5E59_10360</name>
</gene>
<dbReference type="EMBL" id="NFLS01000080">
    <property type="protein sequence ID" value="OUQ52233.1"/>
    <property type="molecule type" value="Genomic_DNA"/>
</dbReference>
<organism evidence="2 3">
    <name type="scientific">Lactobacillus gallinarum</name>
    <dbReference type="NCBI Taxonomy" id="52242"/>
    <lineage>
        <taxon>Bacteria</taxon>
        <taxon>Bacillati</taxon>
        <taxon>Bacillota</taxon>
        <taxon>Bacilli</taxon>
        <taxon>Lactobacillales</taxon>
        <taxon>Lactobacillaceae</taxon>
        <taxon>Lactobacillus</taxon>
    </lineage>
</organism>
<dbReference type="Pfam" id="PF01385">
    <property type="entry name" value="OrfB_IS605"/>
    <property type="match status" value="1"/>
</dbReference>
<accession>A0ABX3Z5Y3</accession>
<feature type="domain" description="Probable transposase IS891/IS1136/IS1341" evidence="1">
    <location>
        <begin position="148"/>
        <end position="236"/>
    </location>
</feature>
<evidence type="ECO:0000313" key="3">
    <source>
        <dbReference type="Proteomes" id="UP000196293"/>
    </source>
</evidence>
<proteinExistence type="predicted"/>
<dbReference type="InterPro" id="IPR001959">
    <property type="entry name" value="Transposase"/>
</dbReference>
<feature type="non-terminal residue" evidence="2">
    <location>
        <position position="236"/>
    </location>
</feature>
<feature type="non-terminal residue" evidence="2">
    <location>
        <position position="1"/>
    </location>
</feature>
<evidence type="ECO:0000259" key="1">
    <source>
        <dbReference type="Pfam" id="PF01385"/>
    </source>
</evidence>
<name>A0ABX3Z5Y3_9LACO</name>
<keyword evidence="3" id="KW-1185">Reference proteome</keyword>
<sequence>VVANNELLAKPRNIRDAYNFLRVKEIDSLALANAIQNYQKAWSNYRKIGHGIPTFHKKRSDWSYQTNCQYPKQKEAFLDNGTARFIDAKHIKLPKLGIVRIAGFRRLIKERLLNHIPTRIGTVTIKKTADEQFYLSMQLGSDIAFVKALPKTQSQIGIDLNLDNFLTASNGAMVANPRFYRKAKKKLALAQRVLSRRQRRAKKEGRNLRLAKNYQKQRLVVAKLHDKIRRQRNDFL</sequence>
<reference evidence="3" key="1">
    <citation type="submission" date="2017-04" db="EMBL/GenBank/DDBJ databases">
        <title>Function of individual gut microbiota members based on whole genome sequencing of pure cultures obtained from chicken caecum.</title>
        <authorList>
            <person name="Medvecky M."/>
            <person name="Cejkova D."/>
            <person name="Polansky O."/>
            <person name="Karasova D."/>
            <person name="Kubasova T."/>
            <person name="Cizek A."/>
            <person name="Rychlik I."/>
        </authorList>
    </citation>
    <scope>NUCLEOTIDE SEQUENCE [LARGE SCALE GENOMIC DNA]</scope>
    <source>
        <strain evidence="3">An115</strain>
    </source>
</reference>
<dbReference type="Proteomes" id="UP000196293">
    <property type="component" value="Unassembled WGS sequence"/>
</dbReference>
<protein>
    <submittedName>
        <fullName evidence="2">Transposase</fullName>
    </submittedName>
</protein>
<evidence type="ECO:0000313" key="2">
    <source>
        <dbReference type="EMBL" id="OUQ52233.1"/>
    </source>
</evidence>